<dbReference type="Proteomes" id="UP000441336">
    <property type="component" value="Unassembled WGS sequence"/>
</dbReference>
<accession>A0A7K1TBJ9</accession>
<feature type="compositionally biased region" description="Low complexity" evidence="2">
    <location>
        <begin position="38"/>
        <end position="52"/>
    </location>
</feature>
<gene>
    <name evidence="3" type="ORF">GO988_05020</name>
</gene>
<feature type="coiled-coil region" evidence="1">
    <location>
        <begin position="147"/>
        <end position="181"/>
    </location>
</feature>
<proteinExistence type="predicted"/>
<evidence type="ECO:0000313" key="3">
    <source>
        <dbReference type="EMBL" id="MVN75682.1"/>
    </source>
</evidence>
<dbReference type="RefSeq" id="WP_157562402.1">
    <property type="nucleotide sequence ID" value="NZ_WQKZ01000001.1"/>
</dbReference>
<protein>
    <submittedName>
        <fullName evidence="3">Uncharacterized protein</fullName>
    </submittedName>
</protein>
<evidence type="ECO:0000256" key="2">
    <source>
        <dbReference type="SAM" id="MobiDB-lite"/>
    </source>
</evidence>
<dbReference type="EMBL" id="WQKZ01000001">
    <property type="protein sequence ID" value="MVN75682.1"/>
    <property type="molecule type" value="Genomic_DNA"/>
</dbReference>
<evidence type="ECO:0000313" key="4">
    <source>
        <dbReference type="Proteomes" id="UP000441336"/>
    </source>
</evidence>
<keyword evidence="4" id="KW-1185">Reference proteome</keyword>
<feature type="region of interest" description="Disordered" evidence="2">
    <location>
        <begin position="20"/>
        <end position="55"/>
    </location>
</feature>
<dbReference type="AlphaFoldDB" id="A0A7K1TBJ9"/>
<comment type="caution">
    <text evidence="3">The sequence shown here is derived from an EMBL/GenBank/DDBJ whole genome shotgun (WGS) entry which is preliminary data.</text>
</comment>
<keyword evidence="1" id="KW-0175">Coiled coil</keyword>
<organism evidence="3 4">
    <name type="scientific">Hymenobacter ginkgonis</name>
    <dbReference type="NCBI Taxonomy" id="2682976"/>
    <lineage>
        <taxon>Bacteria</taxon>
        <taxon>Pseudomonadati</taxon>
        <taxon>Bacteroidota</taxon>
        <taxon>Cytophagia</taxon>
        <taxon>Cytophagales</taxon>
        <taxon>Hymenobacteraceae</taxon>
        <taxon>Hymenobacter</taxon>
    </lineage>
</organism>
<reference evidence="3 4" key="1">
    <citation type="submission" date="2019-12" db="EMBL/GenBank/DDBJ databases">
        <title>Hymenobacter sp. HMF4947 Genome sequencing and assembly.</title>
        <authorList>
            <person name="Kang H."/>
            <person name="Cha I."/>
            <person name="Kim H."/>
            <person name="Joh K."/>
        </authorList>
    </citation>
    <scope>NUCLEOTIDE SEQUENCE [LARGE SCALE GENOMIC DNA]</scope>
    <source>
        <strain evidence="3 4">HMF4947</strain>
    </source>
</reference>
<sequence length="226" mass="24293">MPESDNLGHKILSFFIKDAEPTTPPPAYGTMMPTGQTGASPSAPSASPADAGKAPDAKFAEHLASVLAQNNPPGPDYFEFSETLRSLAGLGLTEEKQFQAAWASFKAMGGAPEVAALTTTGQHYLTVLGADRDAFGKSVETAIAERVGGLQKEQQQLQTDNETLAKQLAEIQQKLAANNARLAAIGGEVTEQSGRLNQNRQRYEATYAHFTQKIKDDLLKITQYLR</sequence>
<name>A0A7K1TBJ9_9BACT</name>
<evidence type="ECO:0000256" key="1">
    <source>
        <dbReference type="SAM" id="Coils"/>
    </source>
</evidence>